<evidence type="ECO:0000256" key="15">
    <source>
        <dbReference type="ARBA" id="ARBA00030679"/>
    </source>
</evidence>
<evidence type="ECO:0000256" key="2">
    <source>
        <dbReference type="ARBA" id="ARBA00001946"/>
    </source>
</evidence>
<feature type="transmembrane region" description="Helical" evidence="18">
    <location>
        <begin position="296"/>
        <end position="316"/>
    </location>
</feature>
<evidence type="ECO:0000256" key="14">
    <source>
        <dbReference type="ARBA" id="ARBA00023211"/>
    </source>
</evidence>
<keyword evidence="8 22" id="KW-0808">Transferase</keyword>
<feature type="transmembrane region" description="Helical" evidence="18">
    <location>
        <begin position="429"/>
        <end position="449"/>
    </location>
</feature>
<keyword evidence="10" id="KW-0479">Metal-binding</keyword>
<feature type="region of interest" description="Disordered" evidence="17">
    <location>
        <begin position="850"/>
        <end position="871"/>
    </location>
</feature>
<evidence type="ECO:0000259" key="21">
    <source>
        <dbReference type="Pfam" id="PF22627"/>
    </source>
</evidence>
<dbReference type="InterPro" id="IPR048307">
    <property type="entry name" value="STT3_N"/>
</dbReference>
<feature type="transmembrane region" description="Helical" evidence="18">
    <location>
        <begin position="94"/>
        <end position="113"/>
    </location>
</feature>
<feature type="transmembrane region" description="Helical" evidence="18">
    <location>
        <begin position="486"/>
        <end position="503"/>
    </location>
</feature>
<dbReference type="RefSeq" id="WP_379703523.1">
    <property type="nucleotide sequence ID" value="NZ_JBHTAT010000001.1"/>
</dbReference>
<dbReference type="GO" id="GO:0016757">
    <property type="term" value="F:glycosyltransferase activity"/>
    <property type="evidence" value="ECO:0007669"/>
    <property type="project" value="UniProtKB-KW"/>
</dbReference>
<dbReference type="EC" id="2.4.99.21" evidence="6"/>
<protein>
    <recommendedName>
        <fullName evidence="6">dolichyl-phosphooligosaccharide-protein glycotransferase</fullName>
        <ecNumber evidence="6">2.4.99.21</ecNumber>
    </recommendedName>
    <alternativeName>
        <fullName evidence="15">Oligosaccharyl transferase</fullName>
    </alternativeName>
</protein>
<dbReference type="PANTHER" id="PTHR13872:SF1">
    <property type="entry name" value="DOLICHYL-DIPHOSPHOOLIGOSACCHARIDE--PROTEIN GLYCOSYLTRANSFERASE SUBUNIT STT3B"/>
    <property type="match status" value="1"/>
</dbReference>
<comment type="pathway">
    <text evidence="4">Protein modification; protein glycosylation.</text>
</comment>
<feature type="transmembrane region" description="Helical" evidence="18">
    <location>
        <begin position="544"/>
        <end position="567"/>
    </location>
</feature>
<feature type="transmembrane region" description="Helical" evidence="18">
    <location>
        <begin position="328"/>
        <end position="352"/>
    </location>
</feature>
<feature type="region of interest" description="Disordered" evidence="17">
    <location>
        <begin position="987"/>
        <end position="1066"/>
    </location>
</feature>
<comment type="subcellular location">
    <subcellularLocation>
        <location evidence="3">Cell membrane</location>
        <topology evidence="3">Multi-pass membrane protein</topology>
    </subcellularLocation>
</comment>
<evidence type="ECO:0000256" key="6">
    <source>
        <dbReference type="ARBA" id="ARBA00012602"/>
    </source>
</evidence>
<evidence type="ECO:0000256" key="9">
    <source>
        <dbReference type="ARBA" id="ARBA00022692"/>
    </source>
</evidence>
<dbReference type="GO" id="GO:0005886">
    <property type="term" value="C:plasma membrane"/>
    <property type="evidence" value="ECO:0007669"/>
    <property type="project" value="UniProtKB-SubCell"/>
</dbReference>
<evidence type="ECO:0000256" key="7">
    <source>
        <dbReference type="ARBA" id="ARBA00022676"/>
    </source>
</evidence>
<feature type="compositionally biased region" description="Low complexity" evidence="17">
    <location>
        <begin position="851"/>
        <end position="864"/>
    </location>
</feature>
<dbReference type="Pfam" id="PF02516">
    <property type="entry name" value="STT3"/>
    <property type="match status" value="1"/>
</dbReference>
<organism evidence="22 23">
    <name type="scientific">Haloplanus litoreus</name>
    <dbReference type="NCBI Taxonomy" id="767515"/>
    <lineage>
        <taxon>Archaea</taxon>
        <taxon>Methanobacteriati</taxon>
        <taxon>Methanobacteriota</taxon>
        <taxon>Stenosarchaea group</taxon>
        <taxon>Halobacteria</taxon>
        <taxon>Halobacteriales</taxon>
        <taxon>Haloferacaceae</taxon>
        <taxon>Haloplanus</taxon>
    </lineage>
</organism>
<feature type="transmembrane region" description="Helical" evidence="18">
    <location>
        <begin position="20"/>
        <end position="37"/>
    </location>
</feature>
<evidence type="ECO:0000256" key="1">
    <source>
        <dbReference type="ARBA" id="ARBA00001936"/>
    </source>
</evidence>
<comment type="similarity">
    <text evidence="5">Belongs to the STT3 family.</text>
</comment>
<dbReference type="InterPro" id="IPR041154">
    <property type="entry name" value="AglB_P1"/>
</dbReference>
<evidence type="ECO:0000256" key="11">
    <source>
        <dbReference type="ARBA" id="ARBA00022842"/>
    </source>
</evidence>
<dbReference type="Gene3D" id="3.40.50.12610">
    <property type="match status" value="1"/>
</dbReference>
<evidence type="ECO:0000256" key="4">
    <source>
        <dbReference type="ARBA" id="ARBA00004922"/>
    </source>
</evidence>
<dbReference type="GeneID" id="96953651"/>
<feature type="transmembrane region" description="Helical" evidence="18">
    <location>
        <begin position="455"/>
        <end position="477"/>
    </location>
</feature>
<keyword evidence="23" id="KW-1185">Reference proteome</keyword>
<comment type="cofactor">
    <cofactor evidence="1">
        <name>Mn(2+)</name>
        <dbReference type="ChEBI" id="CHEBI:29035"/>
    </cofactor>
</comment>
<dbReference type="AlphaFoldDB" id="A0ABD5ZYB2"/>
<dbReference type="NCBIfam" id="TIGR04154">
    <property type="entry name" value="archaeo_STT3"/>
    <property type="match status" value="1"/>
</dbReference>
<dbReference type="GO" id="GO:0046872">
    <property type="term" value="F:metal ion binding"/>
    <property type="evidence" value="ECO:0007669"/>
    <property type="project" value="UniProtKB-KW"/>
</dbReference>
<evidence type="ECO:0000256" key="18">
    <source>
        <dbReference type="SAM" id="Phobius"/>
    </source>
</evidence>
<evidence type="ECO:0000256" key="3">
    <source>
        <dbReference type="ARBA" id="ARBA00004651"/>
    </source>
</evidence>
<feature type="compositionally biased region" description="Basic and acidic residues" evidence="17">
    <location>
        <begin position="987"/>
        <end position="999"/>
    </location>
</feature>
<keyword evidence="7" id="KW-0328">Glycosyltransferase</keyword>
<evidence type="ECO:0000256" key="13">
    <source>
        <dbReference type="ARBA" id="ARBA00023136"/>
    </source>
</evidence>
<evidence type="ECO:0000313" key="23">
    <source>
        <dbReference type="Proteomes" id="UP001596434"/>
    </source>
</evidence>
<feature type="compositionally biased region" description="Acidic residues" evidence="17">
    <location>
        <begin position="1034"/>
        <end position="1045"/>
    </location>
</feature>
<keyword evidence="14" id="KW-0464">Manganese</keyword>
<feature type="transmembrane region" description="Helical" evidence="18">
    <location>
        <begin position="239"/>
        <end position="258"/>
    </location>
</feature>
<feature type="transmembrane region" description="Helical" evidence="18">
    <location>
        <begin position="398"/>
        <end position="417"/>
    </location>
</feature>
<dbReference type="InterPro" id="IPR054479">
    <property type="entry name" value="AglB-like_core"/>
</dbReference>
<dbReference type="EMBL" id="JBHTAT010000001">
    <property type="protein sequence ID" value="MFC7255299.1"/>
    <property type="molecule type" value="Genomic_DNA"/>
</dbReference>
<accession>A0ABD5ZYB2</accession>
<feature type="transmembrane region" description="Helical" evidence="18">
    <location>
        <begin position="119"/>
        <end position="139"/>
    </location>
</feature>
<evidence type="ECO:0000256" key="12">
    <source>
        <dbReference type="ARBA" id="ARBA00022989"/>
    </source>
</evidence>
<feature type="transmembrane region" description="Helical" evidence="18">
    <location>
        <begin position="175"/>
        <end position="195"/>
    </location>
</feature>
<keyword evidence="13 18" id="KW-0472">Membrane</keyword>
<evidence type="ECO:0000256" key="17">
    <source>
        <dbReference type="SAM" id="MobiDB-lite"/>
    </source>
</evidence>
<gene>
    <name evidence="22" type="ORF">ACFQKE_08335</name>
</gene>
<proteinExistence type="inferred from homology"/>
<comment type="cofactor">
    <cofactor evidence="2">
        <name>Mg(2+)</name>
        <dbReference type="ChEBI" id="CHEBI:18420"/>
    </cofactor>
</comment>
<evidence type="ECO:0000256" key="16">
    <source>
        <dbReference type="ARBA" id="ARBA00034066"/>
    </source>
</evidence>
<evidence type="ECO:0000259" key="19">
    <source>
        <dbReference type="Pfam" id="PF02516"/>
    </source>
</evidence>
<reference evidence="22 23" key="1">
    <citation type="journal article" date="2019" name="Int. J. Syst. Evol. Microbiol.">
        <title>The Global Catalogue of Microorganisms (GCM) 10K type strain sequencing project: providing services to taxonomists for standard genome sequencing and annotation.</title>
        <authorList>
            <consortium name="The Broad Institute Genomics Platform"/>
            <consortium name="The Broad Institute Genome Sequencing Center for Infectious Disease"/>
            <person name="Wu L."/>
            <person name="Ma J."/>
        </authorList>
    </citation>
    <scope>NUCLEOTIDE SEQUENCE [LARGE SCALE GENOMIC DNA]</scope>
    <source>
        <strain evidence="22 23">GX21</strain>
    </source>
</reference>
<name>A0ABD5ZYB2_9EURY</name>
<feature type="transmembrane region" description="Helical" evidence="18">
    <location>
        <begin position="146"/>
        <end position="163"/>
    </location>
</feature>
<dbReference type="Pfam" id="PF18079">
    <property type="entry name" value="AglB_L1"/>
    <property type="match status" value="1"/>
</dbReference>
<dbReference type="InterPro" id="IPR026410">
    <property type="entry name" value="OlisacTrfase_arch"/>
</dbReference>
<comment type="catalytic activity">
    <reaction evidence="16">
        <text>an archaeal dolichyl phosphooligosaccharide + [protein]-L-asparagine = an archaeal dolichyl phosphate + a glycoprotein with the oligosaccharide chain attached by N-beta-D-glycosyl linkage to a protein L-asparagine.</text>
        <dbReference type="EC" id="2.4.99.21"/>
    </reaction>
</comment>
<dbReference type="PANTHER" id="PTHR13872">
    <property type="entry name" value="DOLICHYL-DIPHOSPHOOLIGOSACCHARIDE--PROTEIN GLYCOSYLTRANSFERASE SUBUNIT"/>
    <property type="match status" value="1"/>
</dbReference>
<evidence type="ECO:0000259" key="20">
    <source>
        <dbReference type="Pfam" id="PF18079"/>
    </source>
</evidence>
<feature type="domain" description="AglB-like core" evidence="21">
    <location>
        <begin position="595"/>
        <end position="706"/>
    </location>
</feature>
<feature type="compositionally biased region" description="Low complexity" evidence="17">
    <location>
        <begin position="1013"/>
        <end position="1028"/>
    </location>
</feature>
<comment type="caution">
    <text evidence="22">The sequence shown here is derived from an EMBL/GenBank/DDBJ whole genome shotgun (WGS) entry which is preliminary data.</text>
</comment>
<dbReference type="Pfam" id="PF22627">
    <property type="entry name" value="AglB_core-like"/>
    <property type="match status" value="1"/>
</dbReference>
<keyword evidence="12 18" id="KW-1133">Transmembrane helix</keyword>
<feature type="transmembrane region" description="Helical" evidence="18">
    <location>
        <begin position="509"/>
        <end position="532"/>
    </location>
</feature>
<keyword evidence="11" id="KW-0460">Magnesium</keyword>
<feature type="transmembrane region" description="Helical" evidence="18">
    <location>
        <begin position="265"/>
        <end position="284"/>
    </location>
</feature>
<evidence type="ECO:0000256" key="8">
    <source>
        <dbReference type="ARBA" id="ARBA00022679"/>
    </source>
</evidence>
<dbReference type="Proteomes" id="UP001596434">
    <property type="component" value="Unassembled WGS sequence"/>
</dbReference>
<keyword evidence="9 18" id="KW-0812">Transmembrane</keyword>
<dbReference type="Gene3D" id="2.60.40.3390">
    <property type="match status" value="1"/>
</dbReference>
<dbReference type="InterPro" id="IPR003674">
    <property type="entry name" value="Oligo_trans_STT3"/>
</dbReference>
<evidence type="ECO:0000313" key="22">
    <source>
        <dbReference type="EMBL" id="MFC7255299.1"/>
    </source>
</evidence>
<sequence>MSDDQSQGSSSVVDLFFDWYHVPVLVLVVAGMLAIRLQEYDSFVRNGAVYFSGNDAWYHLRQVEYTVRHWPFTMPYDPWTNFPYGTNAAQFGTLYDQLVATAALVVGLGSPSSETVAKTLLVAPAVFGALAAVPVYAVGKRLAGRVAGLFGAVVLLLLPGQFLQRGLVGFADHNVAEPLFQTIAVLGLMVAIAVASREKPVWELVVDRDVDALRTPLVWSAVAGAAVAVYMWVWPPGVLLVGIFGVYLVYQLTSDYVTGGTPEPVAFVGVVSMVVTALLMLLQFENASFSPTDFGLLQPVVALGVAAAAAFLAGLARVFDARDLDRSLYPVAVVGLALVGAGVVAVALPSLFGTIRTNALRFIGFSAGAATRTIAEAQPYLSPDSLQQNAMTPTGRILADYGFALFTGVVAVIWLLAKPLVRDGETERVAYAAGSLALLGLLFVLPGPFQALADALGVVSELVGVALVALILFGAVLQTNYDGEKLLFVVWAAFITSAAFTQIRFNYYLAPVVAVANAYLLGQILSTLDLRVSSLDALRDLQGYQVLAVLAAAMLIVTPVLLVPMSVRNTGNAGFDQSSTAWESAQNTNPGAVTEWEGSLQWMESNTPTPGTLGGADNEMEYYGSYDLTNDYDYPAGAYGVQSWWDYGHWITVRGERIPNANPFQQGATDAANYLLAPNESAAQQALGERDTEAAGTRYVMVDWQMVNPQSKFGAPTVFYDAGNVSQSDFYGPVYSGDLRSLFYMRNQRYYDSLMVRLYAYHGSAMDPQPVVVDWEQRRAQTQSGETVDIRAGPQGENRTLLRQFENVSAAQEYVEEDGSAQIGGVGHYPTERVPALEHYRLVKVSESNATSSSQFQRSSRRTFAATGVPPSSQTIYEPSWVKSFEKVPGATVTADGLPPNTTVRATVPMRVPTTNETFSYRQEAQTNADGELSMTLPYSTTGYDEYGPENGYTNVSVRAEGPYLLQTALLNDNGSLVQYRGEVDVGEGRVNGDVDDPKQVTLEGRNPLENVSLSPGNESNSSSSLEPVAPVDDPAEDSTDESTDGDVSPAGPSALHAPTAAEVRT</sequence>
<evidence type="ECO:0000256" key="10">
    <source>
        <dbReference type="ARBA" id="ARBA00022723"/>
    </source>
</evidence>
<evidence type="ECO:0000256" key="5">
    <source>
        <dbReference type="ARBA" id="ARBA00010810"/>
    </source>
</evidence>
<feature type="domain" description="Oligosaccharyl transferase STT3 N-terminal" evidence="19">
    <location>
        <begin position="44"/>
        <end position="308"/>
    </location>
</feature>
<feature type="domain" description="Archaeal glycosylation protein B peripheral" evidence="20">
    <location>
        <begin position="890"/>
        <end position="968"/>
    </location>
</feature>